<name>A0A0F9CUP6_9ZZZZ</name>
<feature type="non-terminal residue" evidence="2">
    <location>
        <position position="148"/>
    </location>
</feature>
<dbReference type="AlphaFoldDB" id="A0A0F9CUP6"/>
<dbReference type="SUPFAM" id="SSF56112">
    <property type="entry name" value="Protein kinase-like (PK-like)"/>
    <property type="match status" value="1"/>
</dbReference>
<evidence type="ECO:0000259" key="1">
    <source>
        <dbReference type="Pfam" id="PF01636"/>
    </source>
</evidence>
<dbReference type="EMBL" id="LAZR01031726">
    <property type="protein sequence ID" value="KKL52904.1"/>
    <property type="molecule type" value="Genomic_DNA"/>
</dbReference>
<dbReference type="Gene3D" id="3.30.200.20">
    <property type="entry name" value="Phosphorylase Kinase, domain 1"/>
    <property type="match status" value="1"/>
</dbReference>
<dbReference type="InterPro" id="IPR052898">
    <property type="entry name" value="ACAD10-like"/>
</dbReference>
<gene>
    <name evidence="2" type="ORF">LCGC14_2280790</name>
</gene>
<dbReference type="PANTHER" id="PTHR47829">
    <property type="entry name" value="HYDROLASE, PUTATIVE (AFU_ORTHOLOGUE AFUA_1G12880)-RELATED"/>
    <property type="match status" value="1"/>
</dbReference>
<accession>A0A0F9CUP6</accession>
<evidence type="ECO:0000313" key="2">
    <source>
        <dbReference type="EMBL" id="KKL52904.1"/>
    </source>
</evidence>
<dbReference type="PANTHER" id="PTHR47829:SF3">
    <property type="entry name" value="AMINOGLYCOSIDE PHOSPHOTRANSFERASE DOMAIN-CONTAINING PROTEIN"/>
    <property type="match status" value="1"/>
</dbReference>
<feature type="domain" description="Aminoglycoside phosphotransferase" evidence="1">
    <location>
        <begin position="27"/>
        <end position="147"/>
    </location>
</feature>
<dbReference type="InterPro" id="IPR011009">
    <property type="entry name" value="Kinase-like_dom_sf"/>
</dbReference>
<dbReference type="InterPro" id="IPR002575">
    <property type="entry name" value="Aminoglycoside_PTrfase"/>
</dbReference>
<comment type="caution">
    <text evidence="2">The sequence shown here is derived from an EMBL/GenBank/DDBJ whole genome shotgun (WGS) entry which is preliminary data.</text>
</comment>
<dbReference type="Gene3D" id="3.90.1200.10">
    <property type="match status" value="1"/>
</dbReference>
<dbReference type="InterPro" id="IPR041726">
    <property type="entry name" value="ACAD10_11_N"/>
</dbReference>
<proteinExistence type="predicted"/>
<protein>
    <recommendedName>
        <fullName evidence="1">Aminoglycoside phosphotransferase domain-containing protein</fullName>
    </recommendedName>
</protein>
<dbReference type="CDD" id="cd05154">
    <property type="entry name" value="ACAD10_11_N-like"/>
    <property type="match status" value="1"/>
</dbReference>
<sequence>MSRIDFDPDVLRDLLDDIFGPASLSELSRISGGQSNPTYFVTHGDRRMVLRKQPAGDILRGAHAIDREYRVMEALGGQAVPVPRMIHYHDDATALGTPFYLMERLDGRVFDDCSLPGMARDARHAIYMAMARAMAQMHAVDLDAAGLR</sequence>
<dbReference type="Pfam" id="PF01636">
    <property type="entry name" value="APH"/>
    <property type="match status" value="1"/>
</dbReference>
<reference evidence="2" key="1">
    <citation type="journal article" date="2015" name="Nature">
        <title>Complex archaea that bridge the gap between prokaryotes and eukaryotes.</title>
        <authorList>
            <person name="Spang A."/>
            <person name="Saw J.H."/>
            <person name="Jorgensen S.L."/>
            <person name="Zaremba-Niedzwiedzka K."/>
            <person name="Martijn J."/>
            <person name="Lind A.E."/>
            <person name="van Eijk R."/>
            <person name="Schleper C."/>
            <person name="Guy L."/>
            <person name="Ettema T.J."/>
        </authorList>
    </citation>
    <scope>NUCLEOTIDE SEQUENCE</scope>
</reference>
<organism evidence="2">
    <name type="scientific">marine sediment metagenome</name>
    <dbReference type="NCBI Taxonomy" id="412755"/>
    <lineage>
        <taxon>unclassified sequences</taxon>
        <taxon>metagenomes</taxon>
        <taxon>ecological metagenomes</taxon>
    </lineage>
</organism>